<proteinExistence type="predicted"/>
<protein>
    <recommendedName>
        <fullName evidence="9">Transcription factor domain-containing protein</fullName>
    </recommendedName>
</protein>
<keyword evidence="3" id="KW-0805">Transcription regulation</keyword>
<evidence type="ECO:0000313" key="7">
    <source>
        <dbReference type="EMBL" id="KAH6662674.1"/>
    </source>
</evidence>
<dbReference type="PANTHER" id="PTHR47338:SF27">
    <property type="entry name" value="ZN(II)2CYS6 TRANSCRIPTION FACTOR (EUROFUNG)"/>
    <property type="match status" value="1"/>
</dbReference>
<dbReference type="PANTHER" id="PTHR47338">
    <property type="entry name" value="ZN(II)2CYS6 TRANSCRIPTION FACTOR (EUROFUNG)-RELATED"/>
    <property type="match status" value="1"/>
</dbReference>
<dbReference type="Proteomes" id="UP000770015">
    <property type="component" value="Unassembled WGS sequence"/>
</dbReference>
<comment type="caution">
    <text evidence="7">The sequence shown here is derived from an EMBL/GenBank/DDBJ whole genome shotgun (WGS) entry which is preliminary data.</text>
</comment>
<dbReference type="CDD" id="cd12148">
    <property type="entry name" value="fungal_TF_MHR"/>
    <property type="match status" value="1"/>
</dbReference>
<feature type="compositionally biased region" description="Pro residues" evidence="6">
    <location>
        <begin position="206"/>
        <end position="221"/>
    </location>
</feature>
<evidence type="ECO:0000256" key="6">
    <source>
        <dbReference type="SAM" id="MobiDB-lite"/>
    </source>
</evidence>
<evidence type="ECO:0000256" key="4">
    <source>
        <dbReference type="ARBA" id="ARBA00023163"/>
    </source>
</evidence>
<evidence type="ECO:0000256" key="5">
    <source>
        <dbReference type="ARBA" id="ARBA00023242"/>
    </source>
</evidence>
<dbReference type="GO" id="GO:0046872">
    <property type="term" value="F:metal ion binding"/>
    <property type="evidence" value="ECO:0007669"/>
    <property type="project" value="UniProtKB-KW"/>
</dbReference>
<evidence type="ECO:0000256" key="1">
    <source>
        <dbReference type="ARBA" id="ARBA00004123"/>
    </source>
</evidence>
<evidence type="ECO:0008006" key="9">
    <source>
        <dbReference type="Google" id="ProtNLM"/>
    </source>
</evidence>
<reference evidence="7" key="1">
    <citation type="journal article" date="2021" name="Nat. Commun.">
        <title>Genetic determinants of endophytism in the Arabidopsis root mycobiome.</title>
        <authorList>
            <person name="Mesny F."/>
            <person name="Miyauchi S."/>
            <person name="Thiergart T."/>
            <person name="Pickel B."/>
            <person name="Atanasova L."/>
            <person name="Karlsson M."/>
            <person name="Huettel B."/>
            <person name="Barry K.W."/>
            <person name="Haridas S."/>
            <person name="Chen C."/>
            <person name="Bauer D."/>
            <person name="Andreopoulos W."/>
            <person name="Pangilinan J."/>
            <person name="LaButti K."/>
            <person name="Riley R."/>
            <person name="Lipzen A."/>
            <person name="Clum A."/>
            <person name="Drula E."/>
            <person name="Henrissat B."/>
            <person name="Kohler A."/>
            <person name="Grigoriev I.V."/>
            <person name="Martin F.M."/>
            <person name="Hacquard S."/>
        </authorList>
    </citation>
    <scope>NUCLEOTIDE SEQUENCE</scope>
    <source>
        <strain evidence="7">MPI-SDFR-AT-0117</strain>
    </source>
</reference>
<organism evidence="7 8">
    <name type="scientific">Plectosphaerella plurivora</name>
    <dbReference type="NCBI Taxonomy" id="936078"/>
    <lineage>
        <taxon>Eukaryota</taxon>
        <taxon>Fungi</taxon>
        <taxon>Dikarya</taxon>
        <taxon>Ascomycota</taxon>
        <taxon>Pezizomycotina</taxon>
        <taxon>Sordariomycetes</taxon>
        <taxon>Hypocreomycetidae</taxon>
        <taxon>Glomerellales</taxon>
        <taxon>Plectosphaerellaceae</taxon>
        <taxon>Plectosphaerella</taxon>
    </lineage>
</organism>
<gene>
    <name evidence="7" type="ORF">F5X68DRAFT_237670</name>
</gene>
<sequence>MAQPDHSAAICQGCWSEVTWNPHPSRSPGQRLHGMSPGMPYDPPPEVLAHYTEVYKTSIYFQPLPILALDGLTSRAQVFPRFLQSSFLALALLYSNHPYYAGAEVDAASFYAKSAQRTVDEIVAAGNVSLEVLQALCFLSLYQVKAKQSQAWMSIGSTSRLQAMTRLMSQDRGSHLETDAHLRCYWSIFLLESAFTPQYTTLSQDPQPPGYPRSPPIPPSTPQNLDGTYRQGQPTAYDSVLPDLGINAYVLQMAAIWGEIVVYLHSISRGVSECAWLATSTFTRLTVKLYEIDNQIHQRHLLRYAAFNSRPLHEIQRDAEYWRPWVLMQFLYHGSHGLLHSPFIHLHALRRSNRTGQPGFFLQKIIDQAIFHSSWVVRLLEMSSAVGFEVRDPLVGQIIATTATTLWLLQFARDGQVSKRSRGGMRKCLDFLQQAAETWPHLSYQLEILRDLQTTADERHNSTADGVDITFMPSKLWQILDYNVSKLLIPPQDARSQQTESNGNPSVTLHVATIFVHPLEEEPQINAVGETSTGNHDEVFGDLALDNFLFDYFLTDYTQQPMTEGIAGQHS</sequence>
<dbReference type="GO" id="GO:0005634">
    <property type="term" value="C:nucleus"/>
    <property type="evidence" value="ECO:0007669"/>
    <property type="project" value="UniProtKB-SubCell"/>
</dbReference>
<keyword evidence="4" id="KW-0804">Transcription</keyword>
<dbReference type="OrthoDB" id="2219495at2759"/>
<comment type="subcellular location">
    <subcellularLocation>
        <location evidence="1">Nucleus</location>
    </subcellularLocation>
</comment>
<name>A0A9P8V1D2_9PEZI</name>
<keyword evidence="8" id="KW-1185">Reference proteome</keyword>
<dbReference type="GO" id="GO:0000981">
    <property type="term" value="F:DNA-binding transcription factor activity, RNA polymerase II-specific"/>
    <property type="evidence" value="ECO:0007669"/>
    <property type="project" value="InterPro"/>
</dbReference>
<dbReference type="EMBL" id="JAGSXJ010000045">
    <property type="protein sequence ID" value="KAH6662674.1"/>
    <property type="molecule type" value="Genomic_DNA"/>
</dbReference>
<keyword evidence="5" id="KW-0539">Nucleus</keyword>
<feature type="region of interest" description="Disordered" evidence="6">
    <location>
        <begin position="201"/>
        <end position="229"/>
    </location>
</feature>
<keyword evidence="2" id="KW-0479">Metal-binding</keyword>
<accession>A0A9P8V1D2</accession>
<evidence type="ECO:0000313" key="8">
    <source>
        <dbReference type="Proteomes" id="UP000770015"/>
    </source>
</evidence>
<dbReference type="InterPro" id="IPR050815">
    <property type="entry name" value="TF_fung"/>
</dbReference>
<evidence type="ECO:0000256" key="2">
    <source>
        <dbReference type="ARBA" id="ARBA00022723"/>
    </source>
</evidence>
<evidence type="ECO:0000256" key="3">
    <source>
        <dbReference type="ARBA" id="ARBA00023015"/>
    </source>
</evidence>
<dbReference type="AlphaFoldDB" id="A0A9P8V1D2"/>